<accession>A0A9P0JMK4</accession>
<sequence length="111" mass="12746">MGYTLRVYCIRALGLRAKDITGKSDPYLVLTLNDKVISDKDHYVPRQVNPVFGRCFEFMAAFPFDHILKIALYDYDKVTSDDLVGETKIDIEGRYYTKHGAACGLPERYEE</sequence>
<proteinExistence type="predicted"/>
<dbReference type="InterPro" id="IPR037724">
    <property type="entry name" value="C2E_Ferlin"/>
</dbReference>
<dbReference type="CDD" id="cd04037">
    <property type="entry name" value="C2E_Ferlin"/>
    <property type="match status" value="1"/>
</dbReference>
<dbReference type="PROSITE" id="PS50004">
    <property type="entry name" value="C2"/>
    <property type="match status" value="1"/>
</dbReference>
<dbReference type="SUPFAM" id="SSF49562">
    <property type="entry name" value="C2 domain (Calcium/lipid-binding domain, CaLB)"/>
    <property type="match status" value="1"/>
</dbReference>
<keyword evidence="2" id="KW-0812">Transmembrane</keyword>
<comment type="caution">
    <text evidence="7">The sequence shown here is derived from an EMBL/GenBank/DDBJ whole genome shotgun (WGS) entry which is preliminary data.</text>
</comment>
<evidence type="ECO:0000313" key="7">
    <source>
        <dbReference type="EMBL" id="CAH1957365.1"/>
    </source>
</evidence>
<dbReference type="GO" id="GO:0007009">
    <property type="term" value="P:plasma membrane organization"/>
    <property type="evidence" value="ECO:0007669"/>
    <property type="project" value="TreeGrafter"/>
</dbReference>
<dbReference type="SMART" id="SM00239">
    <property type="entry name" value="C2"/>
    <property type="match status" value="1"/>
</dbReference>
<evidence type="ECO:0000259" key="6">
    <source>
        <dbReference type="PROSITE" id="PS50004"/>
    </source>
</evidence>
<evidence type="ECO:0000256" key="2">
    <source>
        <dbReference type="ARBA" id="ARBA00022692"/>
    </source>
</evidence>
<dbReference type="Proteomes" id="UP001152888">
    <property type="component" value="Unassembled WGS sequence"/>
</dbReference>
<evidence type="ECO:0000256" key="4">
    <source>
        <dbReference type="ARBA" id="ARBA00022989"/>
    </source>
</evidence>
<organism evidence="7 8">
    <name type="scientific">Acanthoscelides obtectus</name>
    <name type="common">Bean weevil</name>
    <name type="synonym">Bruchus obtectus</name>
    <dbReference type="NCBI Taxonomy" id="200917"/>
    <lineage>
        <taxon>Eukaryota</taxon>
        <taxon>Metazoa</taxon>
        <taxon>Ecdysozoa</taxon>
        <taxon>Arthropoda</taxon>
        <taxon>Hexapoda</taxon>
        <taxon>Insecta</taxon>
        <taxon>Pterygota</taxon>
        <taxon>Neoptera</taxon>
        <taxon>Endopterygota</taxon>
        <taxon>Coleoptera</taxon>
        <taxon>Polyphaga</taxon>
        <taxon>Cucujiformia</taxon>
        <taxon>Chrysomeloidea</taxon>
        <taxon>Chrysomelidae</taxon>
        <taxon>Bruchinae</taxon>
        <taxon>Bruchini</taxon>
        <taxon>Acanthoscelides</taxon>
    </lineage>
</organism>
<keyword evidence="5" id="KW-0472">Membrane</keyword>
<dbReference type="InterPro" id="IPR000008">
    <property type="entry name" value="C2_dom"/>
</dbReference>
<dbReference type="Gene3D" id="2.60.40.150">
    <property type="entry name" value="C2 domain"/>
    <property type="match status" value="1"/>
</dbReference>
<comment type="subcellular location">
    <subcellularLocation>
        <location evidence="1">Membrane</location>
        <topology evidence="1">Single-pass membrane protein</topology>
    </subcellularLocation>
</comment>
<keyword evidence="4" id="KW-1133">Transmembrane helix</keyword>
<protein>
    <recommendedName>
        <fullName evidence="6">C2 domain-containing protein</fullName>
    </recommendedName>
</protein>
<dbReference type="EMBL" id="CAKOFQ010006670">
    <property type="protein sequence ID" value="CAH1957365.1"/>
    <property type="molecule type" value="Genomic_DNA"/>
</dbReference>
<keyword evidence="8" id="KW-1185">Reference proteome</keyword>
<evidence type="ECO:0000256" key="3">
    <source>
        <dbReference type="ARBA" id="ARBA00022737"/>
    </source>
</evidence>
<dbReference type="Pfam" id="PF00168">
    <property type="entry name" value="C2"/>
    <property type="match status" value="1"/>
</dbReference>
<keyword evidence="3" id="KW-0677">Repeat</keyword>
<dbReference type="InterPro" id="IPR037721">
    <property type="entry name" value="Ferlin"/>
</dbReference>
<evidence type="ECO:0000313" key="8">
    <source>
        <dbReference type="Proteomes" id="UP001152888"/>
    </source>
</evidence>
<dbReference type="PANTHER" id="PTHR12546">
    <property type="entry name" value="FER-1-LIKE"/>
    <property type="match status" value="1"/>
</dbReference>
<dbReference type="GO" id="GO:0016020">
    <property type="term" value="C:membrane"/>
    <property type="evidence" value="ECO:0007669"/>
    <property type="project" value="UniProtKB-SubCell"/>
</dbReference>
<reference evidence="7" key="1">
    <citation type="submission" date="2022-03" db="EMBL/GenBank/DDBJ databases">
        <authorList>
            <person name="Sayadi A."/>
        </authorList>
    </citation>
    <scope>NUCLEOTIDE SEQUENCE</scope>
</reference>
<dbReference type="AlphaFoldDB" id="A0A9P0JMK4"/>
<dbReference type="OrthoDB" id="10059618at2759"/>
<evidence type="ECO:0000256" key="5">
    <source>
        <dbReference type="ARBA" id="ARBA00023136"/>
    </source>
</evidence>
<name>A0A9P0JMK4_ACAOB</name>
<gene>
    <name evidence="7" type="ORF">ACAOBT_LOCUS2050</name>
</gene>
<feature type="domain" description="C2" evidence="6">
    <location>
        <begin position="1"/>
        <end position="104"/>
    </location>
</feature>
<evidence type="ECO:0000256" key="1">
    <source>
        <dbReference type="ARBA" id="ARBA00004167"/>
    </source>
</evidence>
<dbReference type="PRINTS" id="PR00360">
    <property type="entry name" value="C2DOMAIN"/>
</dbReference>
<dbReference type="InterPro" id="IPR035892">
    <property type="entry name" value="C2_domain_sf"/>
</dbReference>
<dbReference type="PANTHER" id="PTHR12546:SF60">
    <property type="entry name" value="MISFIRE, ISOFORM F"/>
    <property type="match status" value="1"/>
</dbReference>